<gene>
    <name evidence="2" type="ORF">ACFQV2_22035</name>
</gene>
<comment type="caution">
    <text evidence="2">The sequence shown here is derived from an EMBL/GenBank/DDBJ whole genome shotgun (WGS) entry which is preliminary data.</text>
</comment>
<keyword evidence="3" id="KW-1185">Reference proteome</keyword>
<evidence type="ECO:0000256" key="1">
    <source>
        <dbReference type="SAM" id="MobiDB-lite"/>
    </source>
</evidence>
<accession>A0ABW2TPP5</accession>
<dbReference type="Proteomes" id="UP001596512">
    <property type="component" value="Unassembled WGS sequence"/>
</dbReference>
<evidence type="ECO:0000313" key="3">
    <source>
        <dbReference type="Proteomes" id="UP001596512"/>
    </source>
</evidence>
<reference evidence="3" key="1">
    <citation type="journal article" date="2019" name="Int. J. Syst. Evol. Microbiol.">
        <title>The Global Catalogue of Microorganisms (GCM) 10K type strain sequencing project: providing services to taxonomists for standard genome sequencing and annotation.</title>
        <authorList>
            <consortium name="The Broad Institute Genomics Platform"/>
            <consortium name="The Broad Institute Genome Sequencing Center for Infectious Disease"/>
            <person name="Wu L."/>
            <person name="Ma J."/>
        </authorList>
    </citation>
    <scope>NUCLEOTIDE SEQUENCE [LARGE SCALE GENOMIC DNA]</scope>
    <source>
        <strain evidence="3">JCM 17695</strain>
    </source>
</reference>
<feature type="compositionally biased region" description="Low complexity" evidence="1">
    <location>
        <begin position="27"/>
        <end position="42"/>
    </location>
</feature>
<proteinExistence type="predicted"/>
<protein>
    <submittedName>
        <fullName evidence="2">Uncharacterized protein</fullName>
    </submittedName>
</protein>
<feature type="region of interest" description="Disordered" evidence="1">
    <location>
        <begin position="1"/>
        <end position="51"/>
    </location>
</feature>
<sequence>MGSAARSTLPFGVSGKASSRTNAEGTRCSGSAWARSSRRAAAVQPGSAGTA</sequence>
<name>A0ABW2TPP5_9PSEU</name>
<dbReference type="EMBL" id="JBHTEY010000004">
    <property type="protein sequence ID" value="MFC7615770.1"/>
    <property type="molecule type" value="Genomic_DNA"/>
</dbReference>
<organism evidence="2 3">
    <name type="scientific">Actinokineospora soli</name>
    <dbReference type="NCBI Taxonomy" id="1048753"/>
    <lineage>
        <taxon>Bacteria</taxon>
        <taxon>Bacillati</taxon>
        <taxon>Actinomycetota</taxon>
        <taxon>Actinomycetes</taxon>
        <taxon>Pseudonocardiales</taxon>
        <taxon>Pseudonocardiaceae</taxon>
        <taxon>Actinokineospora</taxon>
    </lineage>
</organism>
<evidence type="ECO:0000313" key="2">
    <source>
        <dbReference type="EMBL" id="MFC7615770.1"/>
    </source>
</evidence>